<gene>
    <name evidence="7" type="ORF">EPA99_02230</name>
</gene>
<dbReference type="GO" id="GO:0009055">
    <property type="term" value="F:electron transfer activity"/>
    <property type="evidence" value="ECO:0007669"/>
    <property type="project" value="InterPro"/>
</dbReference>
<reference evidence="7 8" key="1">
    <citation type="submission" date="2019-01" db="EMBL/GenBank/DDBJ databases">
        <title>Pseudoxanthomonas composti sp. nov., isolated from compost.</title>
        <authorList>
            <person name="Yang G."/>
        </authorList>
    </citation>
    <scope>NUCLEOTIDE SEQUENCE [LARGE SCALE GENOMIC DNA]</scope>
    <source>
        <strain evidence="7 8">GSS15</strain>
    </source>
</reference>
<dbReference type="PROSITE" id="PS51007">
    <property type="entry name" value="CYTC"/>
    <property type="match status" value="1"/>
</dbReference>
<feature type="chain" id="PRO_5020725457" evidence="5">
    <location>
        <begin position="33"/>
        <end position="761"/>
    </location>
</feature>
<evidence type="ECO:0000313" key="8">
    <source>
        <dbReference type="Proteomes" id="UP000289784"/>
    </source>
</evidence>
<dbReference type="GO" id="GO:0020037">
    <property type="term" value="F:heme binding"/>
    <property type="evidence" value="ECO:0007669"/>
    <property type="project" value="InterPro"/>
</dbReference>
<evidence type="ECO:0000256" key="3">
    <source>
        <dbReference type="ARBA" id="ARBA00023004"/>
    </source>
</evidence>
<dbReference type="Gene3D" id="1.10.760.10">
    <property type="entry name" value="Cytochrome c-like domain"/>
    <property type="match status" value="1"/>
</dbReference>
<dbReference type="Proteomes" id="UP000289784">
    <property type="component" value="Unassembled WGS sequence"/>
</dbReference>
<dbReference type="InterPro" id="IPR051395">
    <property type="entry name" value="Cytochrome_c_Peroxidase/MauG"/>
</dbReference>
<keyword evidence="1 4" id="KW-0349">Heme</keyword>
<dbReference type="GO" id="GO:0046872">
    <property type="term" value="F:metal ion binding"/>
    <property type="evidence" value="ECO:0007669"/>
    <property type="project" value="UniProtKB-KW"/>
</dbReference>
<evidence type="ECO:0000256" key="2">
    <source>
        <dbReference type="ARBA" id="ARBA00022723"/>
    </source>
</evidence>
<organism evidence="7 8">
    <name type="scientific">Pseudoxanthomonas composti</name>
    <dbReference type="NCBI Taxonomy" id="2137479"/>
    <lineage>
        <taxon>Bacteria</taxon>
        <taxon>Pseudomonadati</taxon>
        <taxon>Pseudomonadota</taxon>
        <taxon>Gammaproteobacteria</taxon>
        <taxon>Lysobacterales</taxon>
        <taxon>Lysobacteraceae</taxon>
        <taxon>Pseudoxanthomonas</taxon>
    </lineage>
</organism>
<dbReference type="PANTHER" id="PTHR30600">
    <property type="entry name" value="CYTOCHROME C PEROXIDASE-RELATED"/>
    <property type="match status" value="1"/>
</dbReference>
<keyword evidence="8" id="KW-1185">Reference proteome</keyword>
<proteinExistence type="predicted"/>
<dbReference type="OrthoDB" id="9805202at2"/>
<accession>A0A4Q1JZS1</accession>
<evidence type="ECO:0000259" key="6">
    <source>
        <dbReference type="PROSITE" id="PS51007"/>
    </source>
</evidence>
<protein>
    <submittedName>
        <fullName evidence="7">C-type cytochrome</fullName>
    </submittedName>
</protein>
<feature type="domain" description="Cytochrome c" evidence="6">
    <location>
        <begin position="621"/>
        <end position="761"/>
    </location>
</feature>
<evidence type="ECO:0000313" key="7">
    <source>
        <dbReference type="EMBL" id="RXR08657.1"/>
    </source>
</evidence>
<name>A0A4Q1JZS1_9GAMM</name>
<dbReference type="InterPro" id="IPR010538">
    <property type="entry name" value="DHOR"/>
</dbReference>
<evidence type="ECO:0000256" key="5">
    <source>
        <dbReference type="SAM" id="SignalP"/>
    </source>
</evidence>
<evidence type="ECO:0000256" key="1">
    <source>
        <dbReference type="ARBA" id="ARBA00022617"/>
    </source>
</evidence>
<dbReference type="AlphaFoldDB" id="A0A4Q1JZS1"/>
<dbReference type="EMBL" id="SAWZ01000001">
    <property type="protein sequence ID" value="RXR08657.1"/>
    <property type="molecule type" value="Genomic_DNA"/>
</dbReference>
<dbReference type="PANTHER" id="PTHR30600:SF4">
    <property type="entry name" value="CYTOCHROME C DOMAIN-CONTAINING PROTEIN"/>
    <property type="match status" value="1"/>
</dbReference>
<dbReference type="GO" id="GO:0004130">
    <property type="term" value="F:cytochrome-c peroxidase activity"/>
    <property type="evidence" value="ECO:0007669"/>
    <property type="project" value="TreeGrafter"/>
</dbReference>
<keyword evidence="2 4" id="KW-0479">Metal-binding</keyword>
<dbReference type="InterPro" id="IPR036909">
    <property type="entry name" value="Cyt_c-like_dom_sf"/>
</dbReference>
<dbReference type="SUPFAM" id="SSF46626">
    <property type="entry name" value="Cytochrome c"/>
    <property type="match status" value="1"/>
</dbReference>
<evidence type="ECO:0000256" key="4">
    <source>
        <dbReference type="PROSITE-ProRule" id="PRU00433"/>
    </source>
</evidence>
<feature type="signal peptide" evidence="5">
    <location>
        <begin position="1"/>
        <end position="32"/>
    </location>
</feature>
<dbReference type="InterPro" id="IPR009056">
    <property type="entry name" value="Cyt_c-like_dom"/>
</dbReference>
<sequence length="761" mass="81860">MAMTAACAGPGWGRGMRTRTLAAACVAAVVLAACGGGGGGGSASTPAQPAAPPVATPVPPAANPTPAYASLFASDTPVREQIQYTEADGTLVTLLGFRPVPRHSREGGEPWTDPVDRGPGNHFAFPTHYFQNRTFGIVIRDEVPAGRQRINAYLRSNAGVMVDNAFNAFRRIDPTSAEYGWQLNTGFKHPTDGSTRCGASTDIAQMCVAGDGNAVIRDYWRYGDEQLYIGNTRPDNRLRMGDKIEMTGSIFLEAAPGTNNALIDGGPRRYYSMEQMYVVGKGFVPWYGTAPKLDTTPLPEETLLGGQASVSYNYSEEPHRVFQQAATNIGISNVQRFVEGRRLFHTSFLDGRHSESPNVNPVFTRHANQLGARFNQERCLACHSLNGRSPAVEAGDPLNAMNVLTAAANATGAAPDPVYGLAVQQVARDGNAPNHAVRIQSFETSQRRLPDGEVVELRKPVYAFSGPVPAAYSVRQAPQVIGLGLLEAIDEETILALSDPDDRNGDGVRGKPNWSIDPETGARHLGRFGWKAGKGSLRQQSGTALLLDMGVTSPVYKNAACQRAPASAECKAGNASTAITTEDIAQLTDYLQLLGVPAQRSLRSGYTDGTITPPEHEVDEQTVARGQQLFAQAQCTACHVAQIKTGARHPFAELRNQTIRPYTDLLLHDMGSEMADTLAEGEAAANLWRTQPLWGLGSLKYVQKGTGFADASSVRYLHDGRARTVSEAIAWHGGEAANSRTRYEALPRADRQAILTFLESL</sequence>
<dbReference type="Pfam" id="PF06537">
    <property type="entry name" value="DHOR"/>
    <property type="match status" value="1"/>
</dbReference>
<keyword evidence="5" id="KW-0732">Signal</keyword>
<comment type="caution">
    <text evidence="7">The sequence shown here is derived from an EMBL/GenBank/DDBJ whole genome shotgun (WGS) entry which is preliminary data.</text>
</comment>
<keyword evidence="3 4" id="KW-0408">Iron</keyword>